<dbReference type="SUPFAM" id="SSF54719">
    <property type="entry name" value="Fe,Mn superoxide dismutase (SOD), C-terminal domain"/>
    <property type="match status" value="1"/>
</dbReference>
<sequence length="206" mass="23116">MTTYSLPALSYEFNALEPHIDQQTMEIHYGKHHQTYVNNLNAALEGQEALQAKSLEELLSNLDEVPEQIRTAVRNNGGGHLNHSLFWEVIAPATGENAPSGELAEAITKAFGSIDAFKQQFTAAATTRFGSGWAWLVVDKEGNLKVTSTPNQDNPIMDGERAILGLDVWEHAYYLNYQNRRPEYISNFFSIINWSVVARKFANNNE</sequence>
<keyword evidence="11" id="KW-1185">Reference proteome</keyword>
<proteinExistence type="inferred from homology"/>
<dbReference type="Pfam" id="PF02777">
    <property type="entry name" value="Sod_Fe_C"/>
    <property type="match status" value="1"/>
</dbReference>
<comment type="similarity">
    <text evidence="2 7">Belongs to the iron/manganese superoxide dismutase family.</text>
</comment>
<evidence type="ECO:0000256" key="3">
    <source>
        <dbReference type="ARBA" id="ARBA00012682"/>
    </source>
</evidence>
<protein>
    <recommendedName>
        <fullName evidence="3 7">Superoxide dismutase</fullName>
        <ecNumber evidence="3 7">1.15.1.1</ecNumber>
    </recommendedName>
</protein>
<gene>
    <name evidence="10" type="ORF">WMO63_18060</name>
</gene>
<dbReference type="InterPro" id="IPR019833">
    <property type="entry name" value="Mn/Fe_SOD_BS"/>
</dbReference>
<evidence type="ECO:0000313" key="11">
    <source>
        <dbReference type="Proteomes" id="UP001465426"/>
    </source>
</evidence>
<evidence type="ECO:0000256" key="6">
    <source>
        <dbReference type="ARBA" id="ARBA00049204"/>
    </source>
</evidence>
<evidence type="ECO:0000256" key="4">
    <source>
        <dbReference type="ARBA" id="ARBA00022723"/>
    </source>
</evidence>
<dbReference type="InterPro" id="IPR036314">
    <property type="entry name" value="SOD_C_sf"/>
</dbReference>
<dbReference type="PRINTS" id="PR01703">
    <property type="entry name" value="MNSODISMTASE"/>
</dbReference>
<dbReference type="PANTHER" id="PTHR43595:SF2">
    <property type="entry name" value="SMALL RIBOSOMAL SUBUNIT PROTEIN MS42"/>
    <property type="match status" value="1"/>
</dbReference>
<evidence type="ECO:0000259" key="9">
    <source>
        <dbReference type="Pfam" id="PF02777"/>
    </source>
</evidence>
<evidence type="ECO:0000313" key="10">
    <source>
        <dbReference type="EMBL" id="MEQ2467563.1"/>
    </source>
</evidence>
<keyword evidence="4 7" id="KW-0479">Metal-binding</keyword>
<dbReference type="PANTHER" id="PTHR43595">
    <property type="entry name" value="37S RIBOSOMAL PROTEIN S26, MITOCHONDRIAL"/>
    <property type="match status" value="1"/>
</dbReference>
<keyword evidence="5 7" id="KW-0560">Oxidoreductase</keyword>
<evidence type="ECO:0000256" key="2">
    <source>
        <dbReference type="ARBA" id="ARBA00008714"/>
    </source>
</evidence>
<dbReference type="PROSITE" id="PS00088">
    <property type="entry name" value="SOD_MN"/>
    <property type="match status" value="1"/>
</dbReference>
<dbReference type="PIRSF" id="PIRSF000349">
    <property type="entry name" value="SODismutase"/>
    <property type="match status" value="1"/>
</dbReference>
<dbReference type="Proteomes" id="UP001465426">
    <property type="component" value="Unassembled WGS sequence"/>
</dbReference>
<evidence type="ECO:0000256" key="5">
    <source>
        <dbReference type="ARBA" id="ARBA00023002"/>
    </source>
</evidence>
<dbReference type="InterPro" id="IPR001189">
    <property type="entry name" value="Mn/Fe_SOD"/>
</dbReference>
<comment type="function">
    <text evidence="7">Destroys radicals which are normally produced within the cells and which are toxic to biological systems.</text>
</comment>
<dbReference type="SUPFAM" id="SSF46609">
    <property type="entry name" value="Fe,Mn superoxide dismutase (SOD), N-terminal domain"/>
    <property type="match status" value="1"/>
</dbReference>
<feature type="domain" description="Manganese/iron superoxide dismutase N-terminal" evidence="8">
    <location>
        <begin position="3"/>
        <end position="90"/>
    </location>
</feature>
<dbReference type="RefSeq" id="WP_031538768.1">
    <property type="nucleotide sequence ID" value="NZ_JBBMFN010000056.1"/>
</dbReference>
<dbReference type="InterPro" id="IPR019831">
    <property type="entry name" value="Mn/Fe_SOD_N"/>
</dbReference>
<dbReference type="EC" id="1.15.1.1" evidence="3 7"/>
<reference evidence="10 11" key="1">
    <citation type="submission" date="2024-03" db="EMBL/GenBank/DDBJ databases">
        <title>Human intestinal bacterial collection.</title>
        <authorList>
            <person name="Pauvert C."/>
            <person name="Hitch T.C.A."/>
            <person name="Clavel T."/>
        </authorList>
    </citation>
    <scope>NUCLEOTIDE SEQUENCE [LARGE SCALE GENOMIC DNA]</scope>
    <source>
        <strain evidence="10 11">CLA-SR-H024</strain>
    </source>
</reference>
<dbReference type="GO" id="GO:0004784">
    <property type="term" value="F:superoxide dismutase activity"/>
    <property type="evidence" value="ECO:0007669"/>
    <property type="project" value="UniProtKB-EC"/>
</dbReference>
<organism evidence="10 11">
    <name type="scientific">Niallia hominis</name>
    <dbReference type="NCBI Taxonomy" id="3133173"/>
    <lineage>
        <taxon>Bacteria</taxon>
        <taxon>Bacillati</taxon>
        <taxon>Bacillota</taxon>
        <taxon>Bacilli</taxon>
        <taxon>Bacillales</taxon>
        <taxon>Bacillaceae</taxon>
        <taxon>Niallia</taxon>
    </lineage>
</organism>
<accession>A0ABV1F2F4</accession>
<dbReference type="InterPro" id="IPR036324">
    <property type="entry name" value="Mn/Fe_SOD_N_sf"/>
</dbReference>
<comment type="caution">
    <text evidence="10">The sequence shown here is derived from an EMBL/GenBank/DDBJ whole genome shotgun (WGS) entry which is preliminary data.</text>
</comment>
<comment type="catalytic activity">
    <reaction evidence="6 7">
        <text>2 superoxide + 2 H(+) = H2O2 + O2</text>
        <dbReference type="Rhea" id="RHEA:20696"/>
        <dbReference type="ChEBI" id="CHEBI:15378"/>
        <dbReference type="ChEBI" id="CHEBI:15379"/>
        <dbReference type="ChEBI" id="CHEBI:16240"/>
        <dbReference type="ChEBI" id="CHEBI:18421"/>
        <dbReference type="EC" id="1.15.1.1"/>
    </reaction>
</comment>
<feature type="domain" description="Manganese/iron superoxide dismutase C-terminal" evidence="9">
    <location>
        <begin position="99"/>
        <end position="199"/>
    </location>
</feature>
<dbReference type="Pfam" id="PF00081">
    <property type="entry name" value="Sod_Fe_N"/>
    <property type="match status" value="1"/>
</dbReference>
<evidence type="ECO:0000256" key="1">
    <source>
        <dbReference type="ARBA" id="ARBA00001936"/>
    </source>
</evidence>
<dbReference type="Gene3D" id="3.55.40.20">
    <property type="entry name" value="Iron/manganese superoxide dismutase, C-terminal domain"/>
    <property type="match status" value="1"/>
</dbReference>
<dbReference type="EMBL" id="JBBMFN010000056">
    <property type="protein sequence ID" value="MEQ2467563.1"/>
    <property type="molecule type" value="Genomic_DNA"/>
</dbReference>
<dbReference type="InterPro" id="IPR019832">
    <property type="entry name" value="Mn/Fe_SOD_C"/>
</dbReference>
<comment type="cofactor">
    <cofactor evidence="1">
        <name>Mn(2+)</name>
        <dbReference type="ChEBI" id="CHEBI:29035"/>
    </cofactor>
</comment>
<dbReference type="Gene3D" id="1.10.287.990">
    <property type="entry name" value="Fe,Mn superoxide dismutase (SOD) domain"/>
    <property type="match status" value="1"/>
</dbReference>
<evidence type="ECO:0000259" key="8">
    <source>
        <dbReference type="Pfam" id="PF00081"/>
    </source>
</evidence>
<evidence type="ECO:0000256" key="7">
    <source>
        <dbReference type="RuleBase" id="RU000414"/>
    </source>
</evidence>
<name>A0ABV1F2F4_9BACI</name>